<dbReference type="Pfam" id="PF03364">
    <property type="entry name" value="Polyketide_cyc"/>
    <property type="match status" value="1"/>
</dbReference>
<organism evidence="3 4">
    <name type="scientific">Nesterenkonia alkaliphila</name>
    <dbReference type="NCBI Taxonomy" id="1463631"/>
    <lineage>
        <taxon>Bacteria</taxon>
        <taxon>Bacillati</taxon>
        <taxon>Actinomycetota</taxon>
        <taxon>Actinomycetes</taxon>
        <taxon>Micrococcales</taxon>
        <taxon>Micrococcaceae</taxon>
        <taxon>Nesterenkonia</taxon>
    </lineage>
</organism>
<proteinExistence type="predicted"/>
<evidence type="ECO:0000313" key="4">
    <source>
        <dbReference type="Proteomes" id="UP000460157"/>
    </source>
</evidence>
<dbReference type="InterPro" id="IPR023393">
    <property type="entry name" value="START-like_dom_sf"/>
</dbReference>
<keyword evidence="4" id="KW-1185">Reference proteome</keyword>
<dbReference type="PANTHER" id="PTHR33824">
    <property type="entry name" value="POLYKETIDE CYCLASE/DEHYDRASE AND LIPID TRANSPORT SUPERFAMILY PROTEIN"/>
    <property type="match status" value="1"/>
</dbReference>
<gene>
    <name evidence="3" type="ORF">GNZ21_10650</name>
</gene>
<dbReference type="CDD" id="cd07817">
    <property type="entry name" value="SRPBCC_8"/>
    <property type="match status" value="1"/>
</dbReference>
<name>A0A7K1ULB5_9MICC</name>
<protein>
    <recommendedName>
        <fullName evidence="2">Coenzyme Q-binding protein COQ10 START domain-containing protein</fullName>
    </recommendedName>
</protein>
<dbReference type="OrthoDB" id="3695445at2"/>
<feature type="domain" description="Coenzyme Q-binding protein COQ10 START" evidence="2">
    <location>
        <begin position="11"/>
        <end position="130"/>
    </location>
</feature>
<comment type="caution">
    <text evidence="3">The sequence shown here is derived from an EMBL/GenBank/DDBJ whole genome shotgun (WGS) entry which is preliminary data.</text>
</comment>
<dbReference type="Proteomes" id="UP000460157">
    <property type="component" value="Unassembled WGS sequence"/>
</dbReference>
<dbReference type="Gene3D" id="3.30.530.20">
    <property type="match status" value="1"/>
</dbReference>
<feature type="compositionally biased region" description="Low complexity" evidence="1">
    <location>
        <begin position="160"/>
        <end position="182"/>
    </location>
</feature>
<sequence length="182" mass="19673">MTSKVEQSVVVDVPLSTAYNQWTQFEEFPHFMDGVSAVNQLSDKKLEWVAEIGGVKRTWEADILEQVPDQKVAWAATEGATNSGVVTFKAAGPDRTEVHLVLEYEPEDWLEKIGDKLNVVENRAEKDLERFKEFIESKGHSTGAWRGEIHDGPGSGASGAAGPAAGAPGNPEDPGAGTTRLP</sequence>
<dbReference type="SUPFAM" id="SSF55961">
    <property type="entry name" value="Bet v1-like"/>
    <property type="match status" value="1"/>
</dbReference>
<dbReference type="EMBL" id="WRPM01000072">
    <property type="protein sequence ID" value="MVT26811.1"/>
    <property type="molecule type" value="Genomic_DNA"/>
</dbReference>
<dbReference type="InterPro" id="IPR005031">
    <property type="entry name" value="COQ10_START"/>
</dbReference>
<dbReference type="AlphaFoldDB" id="A0A7K1ULB5"/>
<feature type="region of interest" description="Disordered" evidence="1">
    <location>
        <begin position="138"/>
        <end position="182"/>
    </location>
</feature>
<reference evidence="3 4" key="1">
    <citation type="submission" date="2019-12" db="EMBL/GenBank/DDBJ databases">
        <title>Nesterenkonia muleiensis sp. nov., a novel actinobacterium isolated from sap of Populus euphratica.</title>
        <authorList>
            <person name="Wang R."/>
        </authorList>
    </citation>
    <scope>NUCLEOTIDE SEQUENCE [LARGE SCALE GENOMIC DNA]</scope>
    <source>
        <strain evidence="3 4">F10</strain>
    </source>
</reference>
<evidence type="ECO:0000313" key="3">
    <source>
        <dbReference type="EMBL" id="MVT26811.1"/>
    </source>
</evidence>
<dbReference type="RefSeq" id="WP_157324145.1">
    <property type="nucleotide sequence ID" value="NZ_BMFX01000004.1"/>
</dbReference>
<dbReference type="InterPro" id="IPR047137">
    <property type="entry name" value="ORF3"/>
</dbReference>
<accession>A0A7K1ULB5</accession>
<evidence type="ECO:0000259" key="2">
    <source>
        <dbReference type="Pfam" id="PF03364"/>
    </source>
</evidence>
<evidence type="ECO:0000256" key="1">
    <source>
        <dbReference type="SAM" id="MobiDB-lite"/>
    </source>
</evidence>
<dbReference type="PANTHER" id="PTHR33824:SF7">
    <property type="entry name" value="POLYKETIDE CYCLASE_DEHYDRASE AND LIPID TRANSPORT SUPERFAMILY PROTEIN"/>
    <property type="match status" value="1"/>
</dbReference>